<dbReference type="PANTHER" id="PTHR37014">
    <property type="entry name" value="EXPRESSION LETHALITY PROTEIN HEL10, PUTATIVE (AFU_ORTHOLOGUE AFUA_1G06580)-RELATED"/>
    <property type="match status" value="1"/>
</dbReference>
<dbReference type="Pfam" id="PF05433">
    <property type="entry name" value="Rick_17kDa_Anti"/>
    <property type="match status" value="1"/>
</dbReference>
<accession>B6GXH8</accession>
<dbReference type="VEuPathDB" id="FungiDB:PCH_Pc12g15320"/>
<feature type="region of interest" description="Disordered" evidence="1">
    <location>
        <begin position="162"/>
        <end position="218"/>
    </location>
</feature>
<feature type="domain" description="Glycine zipper 2TM" evidence="2">
    <location>
        <begin position="218"/>
        <end position="255"/>
    </location>
</feature>
<protein>
    <submittedName>
        <fullName evidence="3">Pc12g15320 protein</fullName>
    </submittedName>
</protein>
<dbReference type="Proteomes" id="UP000000724">
    <property type="component" value="Contig Pc00c12"/>
</dbReference>
<dbReference type="AlphaFoldDB" id="B6GXH8"/>
<dbReference type="EMBL" id="AM920427">
    <property type="protein sequence ID" value="CAP81159.1"/>
    <property type="molecule type" value="Genomic_DNA"/>
</dbReference>
<dbReference type="HOGENOM" id="CLU_987320_0_0_1"/>
<dbReference type="PANTHER" id="PTHR37014:SF9">
    <property type="entry name" value="CONSERVED HISTIDINE-RICH PROTEIN (AFU_ORTHOLOGUE AFUA_1G11910)"/>
    <property type="match status" value="1"/>
</dbReference>
<evidence type="ECO:0000313" key="4">
    <source>
        <dbReference type="Proteomes" id="UP000000724"/>
    </source>
</evidence>
<organism evidence="3 4">
    <name type="scientific">Penicillium rubens (strain ATCC 28089 / DSM 1075 / NRRL 1951 / Wisconsin 54-1255)</name>
    <name type="common">Penicillium chrysogenum</name>
    <dbReference type="NCBI Taxonomy" id="500485"/>
    <lineage>
        <taxon>Eukaryota</taxon>
        <taxon>Fungi</taxon>
        <taxon>Dikarya</taxon>
        <taxon>Ascomycota</taxon>
        <taxon>Pezizomycotina</taxon>
        <taxon>Eurotiomycetes</taxon>
        <taxon>Eurotiomycetidae</taxon>
        <taxon>Eurotiales</taxon>
        <taxon>Aspergillaceae</taxon>
        <taxon>Penicillium</taxon>
        <taxon>Penicillium chrysogenum species complex</taxon>
    </lineage>
</organism>
<dbReference type="GeneID" id="8308187"/>
<gene>
    <name evidence="3" type="ORF">Pc12g15320</name>
    <name evidence="3" type="ORF">PCH_Pc12g15320</name>
</gene>
<proteinExistence type="predicted"/>
<evidence type="ECO:0000259" key="2">
    <source>
        <dbReference type="Pfam" id="PF05433"/>
    </source>
</evidence>
<feature type="compositionally biased region" description="Basic and acidic residues" evidence="1">
    <location>
        <begin position="256"/>
        <end position="268"/>
    </location>
</feature>
<feature type="region of interest" description="Disordered" evidence="1">
    <location>
        <begin position="256"/>
        <end position="320"/>
    </location>
</feature>
<dbReference type="BioCyc" id="PCHR:PC12G15320-MONOMER"/>
<dbReference type="OMA" id="DTDRGMD"/>
<evidence type="ECO:0000256" key="1">
    <source>
        <dbReference type="SAM" id="MobiDB-lite"/>
    </source>
</evidence>
<dbReference type="KEGG" id="pcs:N7525_001084"/>
<feature type="compositionally biased region" description="Pro residues" evidence="1">
    <location>
        <begin position="99"/>
        <end position="108"/>
    </location>
</feature>
<feature type="compositionally biased region" description="Basic and acidic residues" evidence="1">
    <location>
        <begin position="194"/>
        <end position="214"/>
    </location>
</feature>
<sequence length="320" mass="36139">MLLFFRFSPEYPDSSGTSLGRTCIPKSLWKIEGRAGRISLTYLIIMADPYNAYNSHSTPTPSGVGYYPPEDQPQYPAYGQPYGNQEPYHYPESEQYNPGPEPYQPSPNPNQAYAPQQSSYYLAPEPYGSSMERSHTPTGQPDYLGPVTPTEYQHVQDRIPENAGYYNDHPADQPRYTPSASPHPPAVYVSEPEDSQHTREQRSDTDTDTDRGMDRGLGGSLAGGMAGYYLGHKKEHGLLGAIGGALLGNFLEDKVKDHKGQDDDSEHDHHRRHRHRHRHHHHHHHGHRSHSRHSGHSGHSGHSHSSRHASHSRHRDEDEY</sequence>
<dbReference type="eggNOG" id="ENOG502S756">
    <property type="taxonomic scope" value="Eukaryota"/>
</dbReference>
<dbReference type="OrthoDB" id="4368344at2759"/>
<reference evidence="3 4" key="1">
    <citation type="journal article" date="2008" name="Nat. Biotechnol.">
        <title>Genome sequencing and analysis of the filamentous fungus Penicillium chrysogenum.</title>
        <authorList>
            <person name="van den Berg M.A."/>
            <person name="Albang R."/>
            <person name="Albermann K."/>
            <person name="Badger J.H."/>
            <person name="Daran J.-M."/>
            <person name="Driessen A.J.M."/>
            <person name="Garcia-Estrada C."/>
            <person name="Fedorova N.D."/>
            <person name="Harris D.M."/>
            <person name="Heijne W.H.M."/>
            <person name="Joardar V.S."/>
            <person name="Kiel J.A.K.W."/>
            <person name="Kovalchuk A."/>
            <person name="Martin J.F."/>
            <person name="Nierman W.C."/>
            <person name="Nijland J.G."/>
            <person name="Pronk J.T."/>
            <person name="Roubos J.A."/>
            <person name="van der Klei I.J."/>
            <person name="van Peij N.N.M.E."/>
            <person name="Veenhuis M."/>
            <person name="von Doehren H."/>
            <person name="Wagner C."/>
            <person name="Wortman J.R."/>
            <person name="Bovenberg R.A.L."/>
        </authorList>
    </citation>
    <scope>NUCLEOTIDE SEQUENCE [LARGE SCALE GENOMIC DNA]</scope>
    <source>
        <strain evidence="4">ATCC 28089 / DSM 1075 / NRRL 1951 / Wisconsin 54-1255</strain>
    </source>
</reference>
<feature type="compositionally biased region" description="Polar residues" evidence="1">
    <location>
        <begin position="109"/>
        <end position="120"/>
    </location>
</feature>
<feature type="region of interest" description="Disordered" evidence="1">
    <location>
        <begin position="61"/>
        <end position="148"/>
    </location>
</feature>
<keyword evidence="4" id="KW-1185">Reference proteome</keyword>
<feature type="compositionally biased region" description="Basic residues" evidence="1">
    <location>
        <begin position="269"/>
        <end position="313"/>
    </location>
</feature>
<dbReference type="GO" id="GO:0019867">
    <property type="term" value="C:outer membrane"/>
    <property type="evidence" value="ECO:0007669"/>
    <property type="project" value="InterPro"/>
</dbReference>
<name>B6GXH8_PENRW</name>
<dbReference type="InterPro" id="IPR008816">
    <property type="entry name" value="Gly_zipper_2TM_dom"/>
</dbReference>
<evidence type="ECO:0000313" key="3">
    <source>
        <dbReference type="EMBL" id="CAP81159.1"/>
    </source>
</evidence>